<dbReference type="WBParaSite" id="PgR107_g009_t01">
    <property type="protein sequence ID" value="PgR107_g009_t01"/>
    <property type="gene ID" value="PgR107_g009"/>
</dbReference>
<reference evidence="2" key="1">
    <citation type="submission" date="2022-11" db="UniProtKB">
        <authorList>
            <consortium name="WormBaseParasite"/>
        </authorList>
    </citation>
    <scope>IDENTIFICATION</scope>
</reference>
<keyword evidence="1" id="KW-1185">Reference proteome</keyword>
<dbReference type="Proteomes" id="UP000887569">
    <property type="component" value="Unplaced"/>
</dbReference>
<sequence length="88" mass="9981">MVVTLAFPCIAANRIRSGQRSTAESPKIVTSFRSNIDRLREINSTSTKVKAIVAQTGRHVFMLITKMTFHTKKRETIIHKDELSHEKA</sequence>
<organism evidence="1 2">
    <name type="scientific">Parascaris univalens</name>
    <name type="common">Nematode worm</name>
    <dbReference type="NCBI Taxonomy" id="6257"/>
    <lineage>
        <taxon>Eukaryota</taxon>
        <taxon>Metazoa</taxon>
        <taxon>Ecdysozoa</taxon>
        <taxon>Nematoda</taxon>
        <taxon>Chromadorea</taxon>
        <taxon>Rhabditida</taxon>
        <taxon>Spirurina</taxon>
        <taxon>Ascaridomorpha</taxon>
        <taxon>Ascaridoidea</taxon>
        <taxon>Ascarididae</taxon>
        <taxon>Parascaris</taxon>
    </lineage>
</organism>
<accession>A0A915C970</accession>
<protein>
    <submittedName>
        <fullName evidence="2">Uncharacterized protein</fullName>
    </submittedName>
</protein>
<evidence type="ECO:0000313" key="1">
    <source>
        <dbReference type="Proteomes" id="UP000887569"/>
    </source>
</evidence>
<evidence type="ECO:0000313" key="2">
    <source>
        <dbReference type="WBParaSite" id="PgR107_g009_t01"/>
    </source>
</evidence>
<name>A0A915C970_PARUN</name>
<dbReference type="AlphaFoldDB" id="A0A915C970"/>
<proteinExistence type="predicted"/>